<evidence type="ECO:0000313" key="2">
    <source>
        <dbReference type="Proteomes" id="UP001150603"/>
    </source>
</evidence>
<gene>
    <name evidence="1" type="ORF">FBU59_002866</name>
</gene>
<keyword evidence="2" id="KW-1185">Reference proteome</keyword>
<proteinExistence type="predicted"/>
<dbReference type="Proteomes" id="UP001150603">
    <property type="component" value="Unassembled WGS sequence"/>
</dbReference>
<sequence>MYQFADLLDDGEYKEAIGIMSLYIRGFESGSSTYTGGPFALLESGENMRDESVLMETWKNLYMDDEMDRRRVIAIGHVNRAAMNMFVYRCRWLHRYQIYLLRDLRQLSVTQLQAIRQDFERTRGELEWAQRDCETALRLNPFSILAHSHMLTIQWELYRSDVLMFILELMPTIDEFFRTDLSPPSRDDDNVPVRSRLRAEFGDMAQRLHELCKLTTRSFKRMRTECDQISSLAFHLGIGDGSPSMAHDSAWRRLRYVNRRFYGMSSATALAVQQDAADLESRLDCTSWMLDEFTIDDVDKADGLAVLTHAAEYWVALNAGSIDDDSSLSINPGTVADMFWCNAQDNINFHPFDSGLYYLDKFVEGNFDFQTLPAIGPKKLDDNLRYSGSFSDDGEEVNYVYSSSGLLVKDLPMPPIHFALKASLPPPFFIRMRMEDVLGRDDTSSSSGNVIFRGAPTGISSVSESSSSSSEMVTSSIDSSEDDDSSDIDYSDQSHCNFQTIKDVNFVFDRYIASGSDDGRLFIWDRQSMEIVQILRGDNEVVNIIESHPTLPLIAVSGIDCEVHIFSINQGGPSHTHRRNFPLVRQHPPHGIAVLDETKSREDIYAPDPYIHDLLYSGHSIWPSDEDYEDAVQHIPRSFPAVSESELANKAQIVSANQELRLNGITNASLTHRLMSNIFFGAMLGSRRIINDTFDQSDDDMDGDYNSDMDGFSDGFIREARNSAFLDDSM</sequence>
<name>A0ACC1J9X9_9FUNG</name>
<organism evidence="1 2">
    <name type="scientific">Linderina macrospora</name>
    <dbReference type="NCBI Taxonomy" id="4868"/>
    <lineage>
        <taxon>Eukaryota</taxon>
        <taxon>Fungi</taxon>
        <taxon>Fungi incertae sedis</taxon>
        <taxon>Zoopagomycota</taxon>
        <taxon>Kickxellomycotina</taxon>
        <taxon>Kickxellomycetes</taxon>
        <taxon>Kickxellales</taxon>
        <taxon>Kickxellaceae</taxon>
        <taxon>Linderina</taxon>
    </lineage>
</organism>
<evidence type="ECO:0000313" key="1">
    <source>
        <dbReference type="EMBL" id="KAJ1943586.1"/>
    </source>
</evidence>
<reference evidence="1" key="1">
    <citation type="submission" date="2022-07" db="EMBL/GenBank/DDBJ databases">
        <title>Phylogenomic reconstructions and comparative analyses of Kickxellomycotina fungi.</title>
        <authorList>
            <person name="Reynolds N.K."/>
            <person name="Stajich J.E."/>
            <person name="Barry K."/>
            <person name="Grigoriev I.V."/>
            <person name="Crous P."/>
            <person name="Smith M.E."/>
        </authorList>
    </citation>
    <scope>NUCLEOTIDE SEQUENCE</scope>
    <source>
        <strain evidence="1">NRRL 5244</strain>
    </source>
</reference>
<dbReference type="EMBL" id="JANBPW010001671">
    <property type="protein sequence ID" value="KAJ1943586.1"/>
    <property type="molecule type" value="Genomic_DNA"/>
</dbReference>
<protein>
    <submittedName>
        <fullName evidence="1">Uncharacterized protein</fullName>
    </submittedName>
</protein>
<comment type="caution">
    <text evidence="1">The sequence shown here is derived from an EMBL/GenBank/DDBJ whole genome shotgun (WGS) entry which is preliminary data.</text>
</comment>
<accession>A0ACC1J9X9</accession>